<accession>A0ABR6NII7</accession>
<evidence type="ECO:0000256" key="2">
    <source>
        <dbReference type="ARBA" id="ARBA00010792"/>
    </source>
</evidence>
<dbReference type="PANTHER" id="PTHR30353">
    <property type="entry name" value="INNER MEMBRANE PROTEIN DEDA-RELATED"/>
    <property type="match status" value="1"/>
</dbReference>
<comment type="similarity">
    <text evidence="2 7">Belongs to the DedA family.</text>
</comment>
<evidence type="ECO:0000256" key="3">
    <source>
        <dbReference type="ARBA" id="ARBA00022475"/>
    </source>
</evidence>
<comment type="subcellular location">
    <subcellularLocation>
        <location evidence="1 7">Cell membrane</location>
        <topology evidence="1 7">Multi-pass membrane protein</topology>
    </subcellularLocation>
</comment>
<comment type="caution">
    <text evidence="9">The sequence shown here is derived from an EMBL/GenBank/DDBJ whole genome shotgun (WGS) entry which is preliminary data.</text>
</comment>
<evidence type="ECO:0000313" key="9">
    <source>
        <dbReference type="EMBL" id="MBB5987076.1"/>
    </source>
</evidence>
<dbReference type="Proteomes" id="UP001138540">
    <property type="component" value="Unassembled WGS sequence"/>
</dbReference>
<name>A0ABR6NII7_9SPHN</name>
<keyword evidence="3 7" id="KW-1003">Cell membrane</keyword>
<evidence type="ECO:0000256" key="6">
    <source>
        <dbReference type="ARBA" id="ARBA00023136"/>
    </source>
</evidence>
<keyword evidence="10" id="KW-1185">Reference proteome</keyword>
<keyword evidence="4 7" id="KW-0812">Transmembrane</keyword>
<reference evidence="9 10" key="1">
    <citation type="submission" date="2020-08" db="EMBL/GenBank/DDBJ databases">
        <title>Exploring microbial biodiversity for novel pathways involved in the catabolism of aromatic compounds derived from lignin.</title>
        <authorList>
            <person name="Elkins J."/>
        </authorList>
    </citation>
    <scope>NUCLEOTIDE SEQUENCE [LARGE SCALE GENOMIC DNA]</scope>
    <source>
        <strain evidence="9 10">B1D3A</strain>
    </source>
</reference>
<dbReference type="EMBL" id="JACHKA010000001">
    <property type="protein sequence ID" value="MBB5987076.1"/>
    <property type="molecule type" value="Genomic_DNA"/>
</dbReference>
<dbReference type="PANTHER" id="PTHR30353:SF15">
    <property type="entry name" value="INNER MEMBRANE PROTEIN YABI"/>
    <property type="match status" value="1"/>
</dbReference>
<evidence type="ECO:0000256" key="1">
    <source>
        <dbReference type="ARBA" id="ARBA00004651"/>
    </source>
</evidence>
<evidence type="ECO:0000313" key="10">
    <source>
        <dbReference type="Proteomes" id="UP001138540"/>
    </source>
</evidence>
<feature type="transmembrane region" description="Helical" evidence="7">
    <location>
        <begin position="16"/>
        <end position="39"/>
    </location>
</feature>
<dbReference type="InterPro" id="IPR032816">
    <property type="entry name" value="VTT_dom"/>
</dbReference>
<keyword evidence="5 7" id="KW-1133">Transmembrane helix</keyword>
<proteinExistence type="inferred from homology"/>
<dbReference type="RefSeq" id="WP_184155304.1">
    <property type="nucleotide sequence ID" value="NZ_JACHKA010000001.1"/>
</dbReference>
<organism evidence="9 10">
    <name type="scientific">Sphingobium lignivorans</name>
    <dbReference type="NCBI Taxonomy" id="2735886"/>
    <lineage>
        <taxon>Bacteria</taxon>
        <taxon>Pseudomonadati</taxon>
        <taxon>Pseudomonadota</taxon>
        <taxon>Alphaproteobacteria</taxon>
        <taxon>Sphingomonadales</taxon>
        <taxon>Sphingomonadaceae</taxon>
        <taxon>Sphingobium</taxon>
    </lineage>
</organism>
<feature type="transmembrane region" description="Helical" evidence="7">
    <location>
        <begin position="46"/>
        <end position="72"/>
    </location>
</feature>
<keyword evidence="6 7" id="KW-0472">Membrane</keyword>
<feature type="domain" description="VTT" evidence="8">
    <location>
        <begin position="40"/>
        <end position="163"/>
    </location>
</feature>
<feature type="transmembrane region" description="Helical" evidence="7">
    <location>
        <begin position="148"/>
        <end position="166"/>
    </location>
</feature>
<evidence type="ECO:0000259" key="8">
    <source>
        <dbReference type="Pfam" id="PF09335"/>
    </source>
</evidence>
<evidence type="ECO:0000256" key="5">
    <source>
        <dbReference type="ARBA" id="ARBA00022989"/>
    </source>
</evidence>
<evidence type="ECO:0000256" key="4">
    <source>
        <dbReference type="ARBA" id="ARBA00022692"/>
    </source>
</evidence>
<feature type="transmembrane region" description="Helical" evidence="7">
    <location>
        <begin position="178"/>
        <end position="201"/>
    </location>
</feature>
<sequence>MTDLPALLLDFIVRHAAWAGPIVGVLAFLESLVIIGLFIPAIATMIAVGGLIGAGIIEPVPVIVLGIVGAILGDWVSYALGRAMGPAIYSHRWLRGHRIAFARARLFFRRFGFLAVLLGRFLGPVRATVPVVAGVLRMPQISFQAANALSGLIWVPGLMLPGYLAGTQAAAMGFEVEYLLPLAVALCLVPLAGGWIAIKLFSRPRQRESRRP</sequence>
<dbReference type="InterPro" id="IPR032818">
    <property type="entry name" value="DedA-like"/>
</dbReference>
<evidence type="ECO:0000256" key="7">
    <source>
        <dbReference type="RuleBase" id="RU367016"/>
    </source>
</evidence>
<protein>
    <submittedName>
        <fullName evidence="9">Membrane protein DedA with SNARE-associated domain</fullName>
    </submittedName>
</protein>
<gene>
    <name evidence="9" type="ORF">HNP60_003050</name>
</gene>
<feature type="transmembrane region" description="Helical" evidence="7">
    <location>
        <begin position="111"/>
        <end position="136"/>
    </location>
</feature>
<dbReference type="Pfam" id="PF09335">
    <property type="entry name" value="VTT_dom"/>
    <property type="match status" value="1"/>
</dbReference>